<evidence type="ECO:0000313" key="9">
    <source>
        <dbReference type="Proteomes" id="UP000184520"/>
    </source>
</evidence>
<dbReference type="Pfam" id="PF02518">
    <property type="entry name" value="HATPase_c"/>
    <property type="match status" value="1"/>
</dbReference>
<evidence type="ECO:0000256" key="5">
    <source>
        <dbReference type="SAM" id="Phobius"/>
    </source>
</evidence>
<dbReference type="GO" id="GO:0016020">
    <property type="term" value="C:membrane"/>
    <property type="evidence" value="ECO:0007669"/>
    <property type="project" value="InterPro"/>
</dbReference>
<accession>A0A1M5MCG6</accession>
<dbReference type="CDD" id="cd16917">
    <property type="entry name" value="HATPase_UhpB-NarQ-NarX-like"/>
    <property type="match status" value="1"/>
</dbReference>
<gene>
    <name evidence="8" type="ORF">SAMN05216361_2980</name>
</gene>
<dbReference type="Gene3D" id="3.30.565.10">
    <property type="entry name" value="Histidine kinase-like ATPase, C-terminal domain"/>
    <property type="match status" value="1"/>
</dbReference>
<dbReference type="Gene3D" id="1.20.5.1930">
    <property type="match status" value="1"/>
</dbReference>
<keyword evidence="1" id="KW-0808">Transferase</keyword>
<dbReference type="GO" id="GO:0046983">
    <property type="term" value="F:protein dimerization activity"/>
    <property type="evidence" value="ECO:0007669"/>
    <property type="project" value="InterPro"/>
</dbReference>
<evidence type="ECO:0000256" key="2">
    <source>
        <dbReference type="ARBA" id="ARBA00022777"/>
    </source>
</evidence>
<keyword evidence="5" id="KW-1133">Transmembrane helix</keyword>
<keyword evidence="2 8" id="KW-0418">Kinase</keyword>
<keyword evidence="3" id="KW-0902">Two-component regulatory system</keyword>
<feature type="coiled-coil region" evidence="4">
    <location>
        <begin position="211"/>
        <end position="238"/>
    </location>
</feature>
<dbReference type="InterPro" id="IPR036259">
    <property type="entry name" value="MFS_trans_sf"/>
</dbReference>
<dbReference type="EMBL" id="FQWD01000004">
    <property type="protein sequence ID" value="SHG74915.1"/>
    <property type="molecule type" value="Genomic_DNA"/>
</dbReference>
<feature type="transmembrane region" description="Helical" evidence="5">
    <location>
        <begin position="25"/>
        <end position="44"/>
    </location>
</feature>
<feature type="transmembrane region" description="Helical" evidence="5">
    <location>
        <begin position="51"/>
        <end position="70"/>
    </location>
</feature>
<dbReference type="GO" id="GO:0000155">
    <property type="term" value="F:phosphorelay sensor kinase activity"/>
    <property type="evidence" value="ECO:0007669"/>
    <property type="project" value="InterPro"/>
</dbReference>
<sequence length="366" mass="40742">MIKSLSRVATALHRKLLPADSEVGVMPYLWLVYLGMFFVHFFFYDPPAWHIGLTLFGVMAFLACYFRAYWVTGHQALKYIAGICVIGSLMTLVNPGAGVFFVYASAFASHVGPPKQSITTIGAVLVYIVLLAWLRDLPSYFYAPALIFSVMIGGVNVFQREMAKKNAELKLTQEEVKRLATTAERERIARDLHDLVGHTFSMLTMKAQLAQKLFDHDIDKARQEIAELEQISRSALSDVREAVTGYRQKDLVSELANAKTLLNSVDVAFHYTVQDRTLPAHVDSALAFIVREAVTNLVKYANANRCQITLKVEGNQLTLAIKDNGNSKQAPEGNGLKGMRERVSQLSGDICFDCKDGFNITVKVPL</sequence>
<dbReference type="InterPro" id="IPR036890">
    <property type="entry name" value="HATPase_C_sf"/>
</dbReference>
<protein>
    <submittedName>
        <fullName evidence="8">Two-component system, NarL family, sensor histidine kinase DesK</fullName>
    </submittedName>
</protein>
<keyword evidence="9" id="KW-1185">Reference proteome</keyword>
<evidence type="ECO:0000313" key="8">
    <source>
        <dbReference type="EMBL" id="SHG74915.1"/>
    </source>
</evidence>
<keyword evidence="5" id="KW-0472">Membrane</keyword>
<feature type="domain" description="Signal transduction histidine kinase subgroup 3 dimerisation and phosphoacceptor" evidence="7">
    <location>
        <begin position="184"/>
        <end position="251"/>
    </location>
</feature>
<proteinExistence type="predicted"/>
<evidence type="ECO:0000256" key="3">
    <source>
        <dbReference type="ARBA" id="ARBA00023012"/>
    </source>
</evidence>
<feature type="transmembrane region" description="Helical" evidence="5">
    <location>
        <begin position="116"/>
        <end position="134"/>
    </location>
</feature>
<dbReference type="STRING" id="634436.SAMN05216361_2980"/>
<organism evidence="8 9">
    <name type="scientific">Marisediminitalea aggregata</name>
    <dbReference type="NCBI Taxonomy" id="634436"/>
    <lineage>
        <taxon>Bacteria</taxon>
        <taxon>Pseudomonadati</taxon>
        <taxon>Pseudomonadota</taxon>
        <taxon>Gammaproteobacteria</taxon>
        <taxon>Alteromonadales</taxon>
        <taxon>Alteromonadaceae</taxon>
        <taxon>Marisediminitalea</taxon>
    </lineage>
</organism>
<name>A0A1M5MCG6_9ALTE</name>
<evidence type="ECO:0000259" key="6">
    <source>
        <dbReference type="Pfam" id="PF02518"/>
    </source>
</evidence>
<dbReference type="Proteomes" id="UP000184520">
    <property type="component" value="Unassembled WGS sequence"/>
</dbReference>
<evidence type="ECO:0000256" key="4">
    <source>
        <dbReference type="SAM" id="Coils"/>
    </source>
</evidence>
<dbReference type="AlphaFoldDB" id="A0A1M5MCG6"/>
<dbReference type="OrthoDB" id="9797605at2"/>
<dbReference type="PANTHER" id="PTHR24421:SF63">
    <property type="entry name" value="SENSOR HISTIDINE KINASE DESK"/>
    <property type="match status" value="1"/>
</dbReference>
<feature type="coiled-coil region" evidence="4">
    <location>
        <begin position="155"/>
        <end position="186"/>
    </location>
</feature>
<keyword evidence="5" id="KW-0812">Transmembrane</keyword>
<dbReference type="InterPro" id="IPR011712">
    <property type="entry name" value="Sig_transdc_His_kin_sub3_dim/P"/>
</dbReference>
<feature type="transmembrane region" description="Helical" evidence="5">
    <location>
        <begin position="140"/>
        <end position="158"/>
    </location>
</feature>
<dbReference type="SUPFAM" id="SSF55874">
    <property type="entry name" value="ATPase domain of HSP90 chaperone/DNA topoisomerase II/histidine kinase"/>
    <property type="match status" value="1"/>
</dbReference>
<keyword evidence="4" id="KW-0175">Coiled coil</keyword>
<dbReference type="InterPro" id="IPR050482">
    <property type="entry name" value="Sensor_HK_TwoCompSys"/>
</dbReference>
<feature type="domain" description="Histidine kinase/HSP90-like ATPase" evidence="6">
    <location>
        <begin position="284"/>
        <end position="366"/>
    </location>
</feature>
<evidence type="ECO:0000256" key="1">
    <source>
        <dbReference type="ARBA" id="ARBA00022679"/>
    </source>
</evidence>
<reference evidence="9" key="1">
    <citation type="submission" date="2016-11" db="EMBL/GenBank/DDBJ databases">
        <authorList>
            <person name="Varghese N."/>
            <person name="Submissions S."/>
        </authorList>
    </citation>
    <scope>NUCLEOTIDE SEQUENCE [LARGE SCALE GENOMIC DNA]</scope>
    <source>
        <strain evidence="9">CGMCC 1.8995</strain>
    </source>
</reference>
<dbReference type="RefSeq" id="WP_073323769.1">
    <property type="nucleotide sequence ID" value="NZ_FQWD01000004.1"/>
</dbReference>
<evidence type="ECO:0000259" key="7">
    <source>
        <dbReference type="Pfam" id="PF07730"/>
    </source>
</evidence>
<dbReference type="SUPFAM" id="SSF103473">
    <property type="entry name" value="MFS general substrate transporter"/>
    <property type="match status" value="1"/>
</dbReference>
<dbReference type="PANTHER" id="PTHR24421">
    <property type="entry name" value="NITRATE/NITRITE SENSOR PROTEIN NARX-RELATED"/>
    <property type="match status" value="1"/>
</dbReference>
<feature type="transmembrane region" description="Helical" evidence="5">
    <location>
        <begin position="76"/>
        <end position="104"/>
    </location>
</feature>
<dbReference type="Pfam" id="PF07730">
    <property type="entry name" value="HisKA_3"/>
    <property type="match status" value="1"/>
</dbReference>
<dbReference type="InterPro" id="IPR003594">
    <property type="entry name" value="HATPase_dom"/>
</dbReference>